<dbReference type="EC" id="2.7.7.7" evidence="17"/>
<evidence type="ECO:0000313" key="21">
    <source>
        <dbReference type="Proteomes" id="UP000070544"/>
    </source>
</evidence>
<dbReference type="InterPro" id="IPR023211">
    <property type="entry name" value="DNA_pol_palm_dom_sf"/>
</dbReference>
<dbReference type="Pfam" id="PF22634">
    <property type="entry name" value="POL2_thumb"/>
    <property type="match status" value="1"/>
</dbReference>
<dbReference type="Gene3D" id="3.90.1600.10">
    <property type="entry name" value="Palm domain of DNA polymerase"/>
    <property type="match status" value="1"/>
</dbReference>
<dbReference type="SMART" id="SM01159">
    <property type="entry name" value="DUF1744"/>
    <property type="match status" value="1"/>
</dbReference>
<dbReference type="InterPro" id="IPR036397">
    <property type="entry name" value="RNaseH_sf"/>
</dbReference>
<comment type="similarity">
    <text evidence="3 17">Belongs to the DNA polymerase type-B family.</text>
</comment>
<dbReference type="PANTHER" id="PTHR10670">
    <property type="entry name" value="DNA POLYMERASE EPSILON CATALYTIC SUBUNIT A"/>
    <property type="match status" value="1"/>
</dbReference>
<dbReference type="Pfam" id="PF22912">
    <property type="entry name" value="zf-DPOE"/>
    <property type="match status" value="1"/>
</dbReference>
<dbReference type="SUPFAM" id="SSF56672">
    <property type="entry name" value="DNA/RNA polymerases"/>
    <property type="match status" value="1"/>
</dbReference>
<dbReference type="GO" id="GO:0003887">
    <property type="term" value="F:DNA-directed DNA polymerase activity"/>
    <property type="evidence" value="ECO:0007669"/>
    <property type="project" value="UniProtKB-KW"/>
</dbReference>
<keyword evidence="21" id="KW-1185">Reference proteome</keyword>
<dbReference type="Gene3D" id="3.30.342.10">
    <property type="entry name" value="DNA Polymerase, chain B, domain 1"/>
    <property type="match status" value="1"/>
</dbReference>
<dbReference type="GO" id="GO:0051539">
    <property type="term" value="F:4 iron, 4 sulfur cluster binding"/>
    <property type="evidence" value="ECO:0007669"/>
    <property type="project" value="UniProtKB-KW"/>
</dbReference>
<dbReference type="InterPro" id="IPR006133">
    <property type="entry name" value="DNA-dir_DNA_pol_B_exonuc"/>
</dbReference>
<keyword evidence="15 17" id="KW-0539">Nucleus</keyword>
<evidence type="ECO:0000256" key="14">
    <source>
        <dbReference type="ARBA" id="ARBA00023125"/>
    </source>
</evidence>
<keyword evidence="9 17" id="KW-0863">Zinc-finger</keyword>
<keyword evidence="13 17" id="KW-0411">Iron-sulfur</keyword>
<dbReference type="Pfam" id="PF23250">
    <property type="entry name" value="zf_DPOE_2"/>
    <property type="match status" value="1"/>
</dbReference>
<name>A0A139A7K7_GONPJ</name>
<dbReference type="STRING" id="1344416.A0A139A7K7"/>
<evidence type="ECO:0000256" key="10">
    <source>
        <dbReference type="ARBA" id="ARBA00022833"/>
    </source>
</evidence>
<dbReference type="GO" id="GO:0000166">
    <property type="term" value="F:nucleotide binding"/>
    <property type="evidence" value="ECO:0007669"/>
    <property type="project" value="InterPro"/>
</dbReference>
<evidence type="ECO:0000256" key="12">
    <source>
        <dbReference type="ARBA" id="ARBA00023004"/>
    </source>
</evidence>
<dbReference type="InterPro" id="IPR013697">
    <property type="entry name" value="DNA_pol_e_suA_C"/>
</dbReference>
<evidence type="ECO:0000256" key="5">
    <source>
        <dbReference type="ARBA" id="ARBA00022679"/>
    </source>
</evidence>
<dbReference type="InterPro" id="IPR055191">
    <property type="entry name" value="POL2_thumb"/>
</dbReference>
<evidence type="ECO:0000256" key="9">
    <source>
        <dbReference type="ARBA" id="ARBA00022771"/>
    </source>
</evidence>
<dbReference type="InterPro" id="IPR042087">
    <property type="entry name" value="DNA_pol_B_thumb"/>
</dbReference>
<evidence type="ECO:0000256" key="3">
    <source>
        <dbReference type="ARBA" id="ARBA00005755"/>
    </source>
</evidence>
<dbReference type="CDD" id="cd05779">
    <property type="entry name" value="DNA_polB_epsilon_exo"/>
    <property type="match status" value="1"/>
</dbReference>
<keyword evidence="12 17" id="KW-0408">Iron</keyword>
<dbReference type="InterPro" id="IPR012337">
    <property type="entry name" value="RNaseH-like_sf"/>
</dbReference>
<sequence>MFGIPPGRGAKGKARGDRWENAENIAPRSVGRGSSGHRGQLRNVPTSRFGSRPTGPASRDDLEDFGADLDADTAFDGFKELKDASSTVTGFTSPNDELQDLLFVDEIDEKMGFWRYEEGPERIGWLVNMRPTLVRNSDWPGGKSAVDLYFLEDDGGRFKVTLQYEPYFLVCPKEGCAAEVEEHLRRLFDRQVHQIQRIEKEDLDLPNHLIGAKRTVVKLAFRNVRDLLSVRKVLLQTVQANREGKQAAEVYENNWNIVGYEDELQQSKGLKDPLDLIDDIREYDVPYYIRVAIDNGFRVGHWFAVTADATSHSVTLSRRSDLLHRAEPVVLAFDIETTKQPLKFPDQQLDAIMMISYMVDGQGYLITNREVVSEDVEDFEYTPKPEYEGPFTVFNESDEASVLRRFFAHILSARPSIIATYNGDFFDFPFVEARARACGMDMYKEIGWKKDSSPGGGDIYQSSYGIHMDCFAWVKRDSYLPQGSQGLKAVTSAKLGYNPLELDPEDMTRFAIERPQTLAQYSVSDAVATYYLFMKYVNPFVFSLCTVIPGCADDVLRKGSGTMCEMLLMVQAFENNILMPNKYVEKRGKTFEGHLVFSETYVGGHVEALEAGVFRSDLPTKFRIVPEAVQGLLDQLDGALKHTIEVEGKSKVQDVENYDEVRSAIASRLLDLRDRPLRSERPLIYHLDVAAMYPNIMLTNRLQPDSMVDERTCATCDFNCPESDCQREMTWSRRAEFFPAKRNEVNMLRSVLENEKFKASGRFPSDPSRNWNELSHSEQTKALEKRVGDYSVKVYNKKYENKIVPSKAIVCQRENPFYVDTVRLFRDRRYEYKAQHKQWKKKLDDALHNGIASEIDRCKKMVVLYDSLQLAHKCILNSFYGYVMRKGSRWFSMEMAGIVCLTGAKIIQMARQLVERVGRPLELDTDGIWCILPQTFPENYTFKFKGGKTLPVSYPCAMLNHLVHEKFTNHQYQDLDDAETYRYKKHSENSIFFEVDGPYKAMILPASTEEDKLLKKRYAVFNEDGSLAELKGFEVKRRGELKIIKIFQSEIFKVFLKGDTLETCYGAVAEIANRWLDILYSKGADLEDDELIELISENRSMSKSLEEYGAQKSTSISTAKRLAEFLGDQMVKDKGLNCKFIISSKPSGVPVSERSIPVAIFQAESSVKKYHLRAWLKDPALSNFDIRNIVDWNYYLERFGSVIQKLITIPAAMQKVSNPVPRVKHPDWLGKRVAEREETFKQIRITNYIPKSANALMTQPDLISPREKAVILSDEPLSVHSFGGGASMGRSYGAWLIIQKQKWRAQILEQDILRKQHGPNLQNMHGRRDGRSKGTIFGSGNIGGMTSFLRKQADSLVNHSWEVLQIAEGDTPGEFRIWALVNRNLHSLKLHVPRVFYVNSKTPNTFTQLSATSGVVIRQCVRTLPRSHKCHYLYEMQMTEQTFRDNTEAISSFTSHPNIEGVYELNVPLMYRALISLGASIGVTPSKRNKIWKSGIEGGFELGDLVPTQSNLGQYLENAAGRLNFIFLYHSSSDSRHLVGLFSTAVNRSHVFVVDRSNQLPNLSKAYSDLMTAQANIQHSSSSQLRTGNAKGQQSIFSYHNSLDFQVAICGSEGEAWKAIQRTLVQYNEERHGPSLLLVQSQRSIRYLSERIINLNDFPIVTIPSHKSDNQFTALDWQRPAARQMVAHLLNVDEYLKDKIRLAKYIDAPICNIDADFPIFSADLAFARRLQQQNMILWLSLSGQPDLGGREADENQFVAMELLNPEINNPGSYRNICVELEVNQLAVNTLLRSSFINDIEGTSSTIGLDANLHAMNGHLARATSQLDTDIDDQAVSWQHFNIIKSLVTSWTADLFQTQCQWSEMMVEHCLRWITSPSSKFYDPAMYSLIHGMMHKVFAQLVAEFRRLGAQPVFASFTKLILVTPKPAMTTAKTYVKYILKAITQHSLFDVLDINATQFWEHFLWMDYANYGGVNGFNNIGESTKAPSIIMKWNIKEYLPPAVQPQFLKIVAELLHSLHLQKVEWLNKNPLGIIPASRQKNLQTEEPSHQDNLNFDDVDEFKRRLIESVLGRQLLTMVKDIDRNISLSHAETEDDQIAASFPRLPGSYLPMNNVALEFIKSVCAVLELDTFVHAEVRRLKKSLLTLIGISDFSEKAQFMNPCETIKLSRIICGYCNLCSDLDLCRDPDLLPDAKVGSAKLQPWHCKGCGMEYNKQDIEEELVGTIGRRLLAWQLQDVTCQKCHSVRGDSLAAVCSQCGGGFATARGAVDVARRLQVLRGLADLHGFQSLQEMLASVT</sequence>
<dbReference type="Proteomes" id="UP000070544">
    <property type="component" value="Unassembled WGS sequence"/>
</dbReference>
<dbReference type="InterPro" id="IPR043502">
    <property type="entry name" value="DNA/RNA_pol_sf"/>
</dbReference>
<protein>
    <recommendedName>
        <fullName evidence="17">DNA polymerase epsilon catalytic subunit</fullName>
        <ecNumber evidence="17">2.7.7.7</ecNumber>
    </recommendedName>
</protein>
<proteinExistence type="inferred from homology"/>
<evidence type="ECO:0000256" key="17">
    <source>
        <dbReference type="RuleBase" id="RU365029"/>
    </source>
</evidence>
<keyword evidence="8 17" id="KW-0479">Metal-binding</keyword>
<dbReference type="GO" id="GO:0006297">
    <property type="term" value="P:nucleotide-excision repair, DNA gap filling"/>
    <property type="evidence" value="ECO:0007669"/>
    <property type="project" value="TreeGrafter"/>
</dbReference>
<evidence type="ECO:0000256" key="7">
    <source>
        <dbReference type="ARBA" id="ARBA00022705"/>
    </source>
</evidence>
<dbReference type="GO" id="GO:0000278">
    <property type="term" value="P:mitotic cell cycle"/>
    <property type="evidence" value="ECO:0007669"/>
    <property type="project" value="TreeGrafter"/>
</dbReference>
<dbReference type="Gene3D" id="3.30.420.10">
    <property type="entry name" value="Ribonuclease H-like superfamily/Ribonuclease H"/>
    <property type="match status" value="1"/>
</dbReference>
<dbReference type="InterPro" id="IPR054475">
    <property type="entry name" value="Znf-DPOE"/>
</dbReference>
<keyword evidence="6 17" id="KW-0548">Nucleotidyltransferase</keyword>
<evidence type="ECO:0000256" key="18">
    <source>
        <dbReference type="SAM" id="MobiDB-lite"/>
    </source>
</evidence>
<dbReference type="EMBL" id="KQ965786">
    <property type="protein sequence ID" value="KXS12658.1"/>
    <property type="molecule type" value="Genomic_DNA"/>
</dbReference>
<organism evidence="20 21">
    <name type="scientific">Gonapodya prolifera (strain JEL478)</name>
    <name type="common">Monoblepharis prolifera</name>
    <dbReference type="NCBI Taxonomy" id="1344416"/>
    <lineage>
        <taxon>Eukaryota</taxon>
        <taxon>Fungi</taxon>
        <taxon>Fungi incertae sedis</taxon>
        <taxon>Chytridiomycota</taxon>
        <taxon>Chytridiomycota incertae sedis</taxon>
        <taxon>Monoblepharidomycetes</taxon>
        <taxon>Monoblepharidales</taxon>
        <taxon>Gonapodyaceae</taxon>
        <taxon>Gonapodya</taxon>
    </lineage>
</organism>
<dbReference type="Pfam" id="PF03104">
    <property type="entry name" value="DNA_pol_B_exo1"/>
    <property type="match status" value="1"/>
</dbReference>
<keyword evidence="7 17" id="KW-0235">DNA replication</keyword>
<dbReference type="SUPFAM" id="SSF53098">
    <property type="entry name" value="Ribonuclease H-like"/>
    <property type="match status" value="1"/>
</dbReference>
<feature type="domain" description="DNA polymerase epsilon catalytic subunit A C-terminal" evidence="19">
    <location>
        <begin position="1562"/>
        <end position="1973"/>
    </location>
</feature>
<dbReference type="GO" id="GO:0006287">
    <property type="term" value="P:base-excision repair, gap-filling"/>
    <property type="evidence" value="ECO:0007669"/>
    <property type="project" value="TreeGrafter"/>
</dbReference>
<dbReference type="GO" id="GO:0006272">
    <property type="term" value="P:leading strand elongation"/>
    <property type="evidence" value="ECO:0007669"/>
    <property type="project" value="TreeGrafter"/>
</dbReference>
<dbReference type="CDD" id="cd05535">
    <property type="entry name" value="POLBc_epsilon"/>
    <property type="match status" value="1"/>
</dbReference>
<keyword evidence="14 17" id="KW-0238">DNA-binding</keyword>
<dbReference type="GO" id="GO:0045004">
    <property type="term" value="P:DNA replication proofreading"/>
    <property type="evidence" value="ECO:0007669"/>
    <property type="project" value="TreeGrafter"/>
</dbReference>
<reference evidence="20 21" key="1">
    <citation type="journal article" date="2015" name="Genome Biol. Evol.">
        <title>Phylogenomic analyses indicate that early fungi evolved digesting cell walls of algal ancestors of land plants.</title>
        <authorList>
            <person name="Chang Y."/>
            <person name="Wang S."/>
            <person name="Sekimoto S."/>
            <person name="Aerts A.L."/>
            <person name="Choi C."/>
            <person name="Clum A."/>
            <person name="LaButti K.M."/>
            <person name="Lindquist E.A."/>
            <person name="Yee Ngan C."/>
            <person name="Ohm R.A."/>
            <person name="Salamov A.A."/>
            <person name="Grigoriev I.V."/>
            <person name="Spatafora J.W."/>
            <person name="Berbee M.L."/>
        </authorList>
    </citation>
    <scope>NUCLEOTIDE SEQUENCE [LARGE SCALE GENOMIC DNA]</scope>
    <source>
        <strain evidence="20 21">JEL478</strain>
    </source>
</reference>
<dbReference type="SMART" id="SM00486">
    <property type="entry name" value="POLBc"/>
    <property type="match status" value="1"/>
</dbReference>
<dbReference type="GO" id="GO:0008270">
    <property type="term" value="F:zinc ion binding"/>
    <property type="evidence" value="ECO:0007669"/>
    <property type="project" value="UniProtKB-KW"/>
</dbReference>
<dbReference type="GO" id="GO:0008622">
    <property type="term" value="C:epsilon DNA polymerase complex"/>
    <property type="evidence" value="ECO:0007669"/>
    <property type="project" value="InterPro"/>
</dbReference>
<keyword evidence="11 17" id="KW-0239">DNA-directed DNA polymerase</keyword>
<dbReference type="OrthoDB" id="10060449at2759"/>
<gene>
    <name evidence="20" type="ORF">M427DRAFT_125636</name>
</gene>
<keyword evidence="10 17" id="KW-0862">Zinc</keyword>
<evidence type="ECO:0000256" key="11">
    <source>
        <dbReference type="ARBA" id="ARBA00022932"/>
    </source>
</evidence>
<evidence type="ECO:0000256" key="15">
    <source>
        <dbReference type="ARBA" id="ARBA00023242"/>
    </source>
</evidence>
<dbReference type="InterPro" id="IPR029703">
    <property type="entry name" value="POL2"/>
</dbReference>
<evidence type="ECO:0000256" key="4">
    <source>
        <dbReference type="ARBA" id="ARBA00022485"/>
    </source>
</evidence>
<comment type="subcellular location">
    <subcellularLocation>
        <location evidence="2 17">Nucleus</location>
    </subcellularLocation>
</comment>
<keyword evidence="4 17" id="KW-0004">4Fe-4S</keyword>
<feature type="region of interest" description="Disordered" evidence="18">
    <location>
        <begin position="1"/>
        <end position="64"/>
    </location>
</feature>
<evidence type="ECO:0000256" key="1">
    <source>
        <dbReference type="ARBA" id="ARBA00001966"/>
    </source>
</evidence>
<dbReference type="FunFam" id="1.10.132.60:FF:000002">
    <property type="entry name" value="DNA polymerase epsilon catalytic subunit"/>
    <property type="match status" value="1"/>
</dbReference>
<keyword evidence="5 17" id="KW-0808">Transferase</keyword>
<evidence type="ECO:0000256" key="13">
    <source>
        <dbReference type="ARBA" id="ARBA00023014"/>
    </source>
</evidence>
<evidence type="ECO:0000256" key="8">
    <source>
        <dbReference type="ARBA" id="ARBA00022723"/>
    </source>
</evidence>
<accession>A0A139A7K7</accession>
<dbReference type="InterPro" id="IPR006172">
    <property type="entry name" value="DNA-dir_DNA_pol_B"/>
</dbReference>
<dbReference type="GO" id="GO:0003677">
    <property type="term" value="F:DNA binding"/>
    <property type="evidence" value="ECO:0007669"/>
    <property type="project" value="UniProtKB-KW"/>
</dbReference>
<dbReference type="Pfam" id="PF08490">
    <property type="entry name" value="DUF1744"/>
    <property type="match status" value="1"/>
</dbReference>
<dbReference type="PANTHER" id="PTHR10670:SF0">
    <property type="entry name" value="DNA POLYMERASE EPSILON CATALYTIC SUBUNIT A"/>
    <property type="match status" value="1"/>
</dbReference>
<dbReference type="GO" id="GO:0008310">
    <property type="term" value="F:single-stranded DNA 3'-5' DNA exonuclease activity"/>
    <property type="evidence" value="ECO:0007669"/>
    <property type="project" value="TreeGrafter"/>
</dbReference>
<comment type="catalytic activity">
    <reaction evidence="16 17">
        <text>DNA(n) + a 2'-deoxyribonucleoside 5'-triphosphate = DNA(n+1) + diphosphate</text>
        <dbReference type="Rhea" id="RHEA:22508"/>
        <dbReference type="Rhea" id="RHEA-COMP:17339"/>
        <dbReference type="Rhea" id="RHEA-COMP:17340"/>
        <dbReference type="ChEBI" id="CHEBI:33019"/>
        <dbReference type="ChEBI" id="CHEBI:61560"/>
        <dbReference type="ChEBI" id="CHEBI:173112"/>
        <dbReference type="EC" id="2.7.7.7"/>
    </reaction>
</comment>
<evidence type="ECO:0000259" key="19">
    <source>
        <dbReference type="SMART" id="SM01159"/>
    </source>
</evidence>
<evidence type="ECO:0000256" key="6">
    <source>
        <dbReference type="ARBA" id="ARBA00022695"/>
    </source>
</evidence>
<evidence type="ECO:0000256" key="2">
    <source>
        <dbReference type="ARBA" id="ARBA00004123"/>
    </source>
</evidence>
<dbReference type="FunFam" id="3.30.420.10:FF:000010">
    <property type="entry name" value="DNA polymerase epsilon catalytic subunit"/>
    <property type="match status" value="1"/>
</dbReference>
<dbReference type="FunFam" id="1.10.287.690:FF:000005">
    <property type="entry name" value="DNA polymerase epsilon catalytic subunit"/>
    <property type="match status" value="1"/>
</dbReference>
<dbReference type="Gene3D" id="1.10.132.60">
    <property type="entry name" value="DNA polymerase family B, C-terminal domain"/>
    <property type="match status" value="1"/>
</dbReference>
<comment type="function">
    <text evidence="17">DNA polymerase II participates in chromosomal DNA replication.</text>
</comment>
<dbReference type="OMA" id="MLDQCRY"/>
<evidence type="ECO:0000313" key="20">
    <source>
        <dbReference type="EMBL" id="KXS12658.1"/>
    </source>
</evidence>
<dbReference type="FunFam" id="3.90.1600.10:FF:000006">
    <property type="entry name" value="DNA polymerase epsilon catalytic subunit"/>
    <property type="match status" value="1"/>
</dbReference>
<comment type="cofactor">
    <cofactor evidence="1 17">
        <name>[4Fe-4S] cluster</name>
        <dbReference type="ChEBI" id="CHEBI:49883"/>
    </cofactor>
</comment>
<evidence type="ECO:0000256" key="16">
    <source>
        <dbReference type="ARBA" id="ARBA00049244"/>
    </source>
</evidence>